<keyword evidence="6" id="KW-0548">Nucleotidyltransferase</keyword>
<dbReference type="InterPro" id="IPR043128">
    <property type="entry name" value="Rev_trsase/Diguanyl_cyclase"/>
</dbReference>
<dbReference type="NCBIfam" id="TIGR00254">
    <property type="entry name" value="GGDEF"/>
    <property type="match status" value="1"/>
</dbReference>
<keyword evidence="6" id="KW-0808">Transferase</keyword>
<dbReference type="Gene3D" id="3.30.450.20">
    <property type="entry name" value="PAS domain"/>
    <property type="match status" value="1"/>
</dbReference>
<proteinExistence type="predicted"/>
<dbReference type="SMART" id="SM00267">
    <property type="entry name" value="GGDEF"/>
    <property type="match status" value="1"/>
</dbReference>
<comment type="catalytic activity">
    <reaction evidence="2">
        <text>2 GTP = 3',3'-c-di-GMP + 2 diphosphate</text>
        <dbReference type="Rhea" id="RHEA:24898"/>
        <dbReference type="ChEBI" id="CHEBI:33019"/>
        <dbReference type="ChEBI" id="CHEBI:37565"/>
        <dbReference type="ChEBI" id="CHEBI:58805"/>
        <dbReference type="EC" id="2.7.7.65"/>
    </reaction>
</comment>
<name>A0ABT7XI22_9NEIS</name>
<dbReference type="PROSITE" id="PS50887">
    <property type="entry name" value="GGDEF"/>
    <property type="match status" value="1"/>
</dbReference>
<dbReference type="InterPro" id="IPR000160">
    <property type="entry name" value="GGDEF_dom"/>
</dbReference>
<dbReference type="Proteomes" id="UP001168540">
    <property type="component" value="Unassembled WGS sequence"/>
</dbReference>
<evidence type="ECO:0000256" key="3">
    <source>
        <dbReference type="SAM" id="Phobius"/>
    </source>
</evidence>
<dbReference type="SUPFAM" id="SSF55785">
    <property type="entry name" value="PYP-like sensor domain (PAS domain)"/>
    <property type="match status" value="1"/>
</dbReference>
<dbReference type="EC" id="2.7.7.65" evidence="1"/>
<dbReference type="RefSeq" id="WP_289827947.1">
    <property type="nucleotide sequence ID" value="NZ_JAUEDK010000001.1"/>
</dbReference>
<dbReference type="InterPro" id="IPR050469">
    <property type="entry name" value="Diguanylate_Cyclase"/>
</dbReference>
<reference evidence="6" key="1">
    <citation type="submission" date="2023-06" db="EMBL/GenBank/DDBJ databases">
        <authorList>
            <person name="Zhang S."/>
        </authorList>
    </citation>
    <scope>NUCLEOTIDE SEQUENCE</scope>
    <source>
        <strain evidence="6">SG2303</strain>
    </source>
</reference>
<accession>A0ABT7XI22</accession>
<dbReference type="InterPro" id="IPR035965">
    <property type="entry name" value="PAS-like_dom_sf"/>
</dbReference>
<gene>
    <name evidence="6" type="ORF">QU481_00740</name>
</gene>
<evidence type="ECO:0000256" key="2">
    <source>
        <dbReference type="ARBA" id="ARBA00034247"/>
    </source>
</evidence>
<evidence type="ECO:0000313" key="6">
    <source>
        <dbReference type="EMBL" id="MDN0073426.1"/>
    </source>
</evidence>
<dbReference type="EMBL" id="JAUEDK010000001">
    <property type="protein sequence ID" value="MDN0073426.1"/>
    <property type="molecule type" value="Genomic_DNA"/>
</dbReference>
<feature type="domain" description="GGDEF" evidence="5">
    <location>
        <begin position="391"/>
        <end position="523"/>
    </location>
</feature>
<dbReference type="Gene3D" id="3.30.70.270">
    <property type="match status" value="1"/>
</dbReference>
<dbReference type="InterPro" id="IPR029787">
    <property type="entry name" value="Nucleotide_cyclase"/>
</dbReference>
<dbReference type="PANTHER" id="PTHR45138:SF9">
    <property type="entry name" value="DIGUANYLATE CYCLASE DGCM-RELATED"/>
    <property type="match status" value="1"/>
</dbReference>
<feature type="signal peptide" evidence="4">
    <location>
        <begin position="1"/>
        <end position="33"/>
    </location>
</feature>
<feature type="chain" id="PRO_5046194221" description="diguanylate cyclase" evidence="4">
    <location>
        <begin position="34"/>
        <end position="523"/>
    </location>
</feature>
<keyword evidence="3" id="KW-0472">Membrane</keyword>
<organism evidence="6 7">
    <name type="scientific">Crenobacter oryzisoli</name>
    <dbReference type="NCBI Taxonomy" id="3056844"/>
    <lineage>
        <taxon>Bacteria</taxon>
        <taxon>Pseudomonadati</taxon>
        <taxon>Pseudomonadota</taxon>
        <taxon>Betaproteobacteria</taxon>
        <taxon>Neisseriales</taxon>
        <taxon>Neisseriaceae</taxon>
        <taxon>Crenobacter</taxon>
    </lineage>
</organism>
<dbReference type="PANTHER" id="PTHR45138">
    <property type="entry name" value="REGULATORY COMPONENTS OF SENSORY TRANSDUCTION SYSTEM"/>
    <property type="match status" value="1"/>
</dbReference>
<comment type="caution">
    <text evidence="6">The sequence shown here is derived from an EMBL/GenBank/DDBJ whole genome shotgun (WGS) entry which is preliminary data.</text>
</comment>
<dbReference type="SUPFAM" id="SSF55073">
    <property type="entry name" value="Nucleotide cyclase"/>
    <property type="match status" value="1"/>
</dbReference>
<evidence type="ECO:0000259" key="5">
    <source>
        <dbReference type="PROSITE" id="PS50887"/>
    </source>
</evidence>
<dbReference type="GO" id="GO:0052621">
    <property type="term" value="F:diguanylate cyclase activity"/>
    <property type="evidence" value="ECO:0007669"/>
    <property type="project" value="UniProtKB-EC"/>
</dbReference>
<keyword evidence="7" id="KW-1185">Reference proteome</keyword>
<sequence length="523" mass="59137">MSALSIPCWRNRSLCFSGLLCALALAMASLTFSALQIAENQVSRLARPTLKNNLWVTTQLQLEALRFHQSMDGYLLGRDPVDTVRLRLDLLASRFQILKEYGTDQHMSATTWQQMIAMQRRLDGWSRQLAALPKDPELARHQVRKIETELESHLEAIHQMTLEVHLDMTEVVDNDRIGTKANFATLARALAGLGISVLAMLAFLAILLFRTRRLSRHLAGLNSTLEQQVEQRTRALHDSEERLRLILTTSPIGVGLIRDSDGCPLFINRPLAERLGLTDYPDRIVLPTLLDCPTRYYELYRRYRRERELRDCEAVLRGIDGPFPSLLTVLPLAINGEAASLIWVYDNSNRQQLEDELRHLATTDSLTELHNRRAFFAEAEPLIQKALQQGIPYSLIVLDIDHFKHINDSFGHPAGDQALRHLADMLRDLLRESDICSRLGGEEFAVLLPNTTQSSAVRIAERLRRHAEALDVALPTGQVMMTISLGVAELRPGDRDLAGLFARADRALYDAKHQGRNRTSCLQ</sequence>
<keyword evidence="3" id="KW-1133">Transmembrane helix</keyword>
<dbReference type="CDD" id="cd01949">
    <property type="entry name" value="GGDEF"/>
    <property type="match status" value="1"/>
</dbReference>
<feature type="transmembrane region" description="Helical" evidence="3">
    <location>
        <begin position="189"/>
        <end position="209"/>
    </location>
</feature>
<keyword evidence="4" id="KW-0732">Signal</keyword>
<protein>
    <recommendedName>
        <fullName evidence="1">diguanylate cyclase</fullName>
        <ecNumber evidence="1">2.7.7.65</ecNumber>
    </recommendedName>
</protein>
<dbReference type="Pfam" id="PF00990">
    <property type="entry name" value="GGDEF"/>
    <property type="match status" value="1"/>
</dbReference>
<evidence type="ECO:0000256" key="4">
    <source>
        <dbReference type="SAM" id="SignalP"/>
    </source>
</evidence>
<keyword evidence="3" id="KW-0812">Transmembrane</keyword>
<evidence type="ECO:0000256" key="1">
    <source>
        <dbReference type="ARBA" id="ARBA00012528"/>
    </source>
</evidence>
<evidence type="ECO:0000313" key="7">
    <source>
        <dbReference type="Proteomes" id="UP001168540"/>
    </source>
</evidence>